<feature type="binding site" evidence="7">
    <location>
        <position position="64"/>
    </location>
    <ligand>
        <name>tRNA</name>
        <dbReference type="ChEBI" id="CHEBI:17843"/>
    </ligand>
</feature>
<keyword evidence="4 7" id="KW-0694">RNA-binding</keyword>
<dbReference type="Proteomes" id="UP000290657">
    <property type="component" value="Unassembled WGS sequence"/>
</dbReference>
<keyword evidence="11" id="KW-1185">Reference proteome</keyword>
<evidence type="ECO:0000256" key="6">
    <source>
        <dbReference type="ARBA" id="ARBA00050038"/>
    </source>
</evidence>
<dbReference type="PANTHER" id="PTHR17224:SF1">
    <property type="entry name" value="PEPTIDYL-TRNA HYDROLASE"/>
    <property type="match status" value="1"/>
</dbReference>
<name>A0A4Q0XVJ0_9BACT</name>
<comment type="caution">
    <text evidence="10">The sequence shown here is derived from an EMBL/GenBank/DDBJ whole genome shotgun (WGS) entry which is preliminary data.</text>
</comment>
<comment type="function">
    <text evidence="7">Hydrolyzes ribosome-free peptidyl-tRNAs (with 1 or more amino acids incorporated), which drop off the ribosome during protein synthesis, or as a result of ribosome stalling.</text>
</comment>
<dbReference type="GO" id="GO:0004045">
    <property type="term" value="F:peptidyl-tRNA hydrolase activity"/>
    <property type="evidence" value="ECO:0007669"/>
    <property type="project" value="UniProtKB-UniRule"/>
</dbReference>
<evidence type="ECO:0000313" key="11">
    <source>
        <dbReference type="Proteomes" id="UP000290657"/>
    </source>
</evidence>
<comment type="function">
    <text evidence="7">Catalyzes the release of premature peptidyl moieties from peptidyl-tRNA molecules trapped in stalled 50S ribosomal subunits, and thus maintains levels of free tRNAs and 50S ribosomes.</text>
</comment>
<dbReference type="SUPFAM" id="SSF53178">
    <property type="entry name" value="Peptidyl-tRNA hydrolase-like"/>
    <property type="match status" value="1"/>
</dbReference>
<feature type="binding site" evidence="7">
    <location>
        <position position="110"/>
    </location>
    <ligand>
        <name>tRNA</name>
        <dbReference type="ChEBI" id="CHEBI:17843"/>
    </ligand>
</feature>
<keyword evidence="3 7" id="KW-0378">Hydrolase</keyword>
<evidence type="ECO:0000256" key="4">
    <source>
        <dbReference type="ARBA" id="ARBA00022884"/>
    </source>
</evidence>
<dbReference type="EMBL" id="PDKN01000001">
    <property type="protein sequence ID" value="RXJ60634.1"/>
    <property type="molecule type" value="Genomic_DNA"/>
</dbReference>
<dbReference type="FunFam" id="3.40.50.1470:FF:000001">
    <property type="entry name" value="Peptidyl-tRNA hydrolase"/>
    <property type="match status" value="1"/>
</dbReference>
<dbReference type="RefSeq" id="WP_128994768.1">
    <property type="nucleotide sequence ID" value="NZ_PDKN01000001.1"/>
</dbReference>
<feature type="binding site" evidence="7">
    <location>
        <position position="14"/>
    </location>
    <ligand>
        <name>tRNA</name>
        <dbReference type="ChEBI" id="CHEBI:17843"/>
    </ligand>
</feature>
<keyword evidence="2 7" id="KW-0820">tRNA-binding</keyword>
<dbReference type="Gene3D" id="3.40.50.1470">
    <property type="entry name" value="Peptidyl-tRNA hydrolase"/>
    <property type="match status" value="1"/>
</dbReference>
<comment type="similarity">
    <text evidence="5 7 9">Belongs to the PTH family.</text>
</comment>
<dbReference type="CDD" id="cd00462">
    <property type="entry name" value="PTH"/>
    <property type="match status" value="1"/>
</dbReference>
<dbReference type="InterPro" id="IPR036416">
    <property type="entry name" value="Pept_tRNA_hydro_sf"/>
</dbReference>
<keyword evidence="7" id="KW-0963">Cytoplasm</keyword>
<feature type="active site" description="Proton acceptor" evidence="7">
    <location>
        <position position="19"/>
    </location>
</feature>
<dbReference type="PANTHER" id="PTHR17224">
    <property type="entry name" value="PEPTIDYL-TRNA HYDROLASE"/>
    <property type="match status" value="1"/>
</dbReference>
<evidence type="ECO:0000256" key="3">
    <source>
        <dbReference type="ARBA" id="ARBA00022801"/>
    </source>
</evidence>
<dbReference type="OrthoDB" id="9800507at2"/>
<evidence type="ECO:0000256" key="7">
    <source>
        <dbReference type="HAMAP-Rule" id="MF_00083"/>
    </source>
</evidence>
<organism evidence="10 11">
    <name type="scientific">Candidatus Marinarcus aquaticus</name>
    <dbReference type="NCBI Taxonomy" id="2044504"/>
    <lineage>
        <taxon>Bacteria</taxon>
        <taxon>Pseudomonadati</taxon>
        <taxon>Campylobacterota</taxon>
        <taxon>Epsilonproteobacteria</taxon>
        <taxon>Campylobacterales</taxon>
        <taxon>Arcobacteraceae</taxon>
        <taxon>Candidatus Marinarcus</taxon>
    </lineage>
</organism>
<protein>
    <recommendedName>
        <fullName evidence="6 7">Peptidyl-tRNA hydrolase</fullName>
        <shortName evidence="7">Pth</shortName>
        <ecNumber evidence="1 7">3.1.1.29</ecNumber>
    </recommendedName>
</protein>
<evidence type="ECO:0000256" key="8">
    <source>
        <dbReference type="RuleBase" id="RU000673"/>
    </source>
</evidence>
<feature type="site" description="Discriminates between blocked and unblocked aminoacyl-tRNA" evidence="7">
    <location>
        <position position="9"/>
    </location>
</feature>
<gene>
    <name evidence="7" type="primary">pth</name>
    <name evidence="10" type="ORF">CRV04_01085</name>
</gene>
<dbReference type="GO" id="GO:0000049">
    <property type="term" value="F:tRNA binding"/>
    <property type="evidence" value="ECO:0007669"/>
    <property type="project" value="UniProtKB-UniRule"/>
</dbReference>
<dbReference type="HAMAP" id="MF_00083">
    <property type="entry name" value="Pept_tRNA_hydro_bact"/>
    <property type="match status" value="1"/>
</dbReference>
<evidence type="ECO:0000256" key="9">
    <source>
        <dbReference type="RuleBase" id="RU004320"/>
    </source>
</evidence>
<feature type="binding site" evidence="7">
    <location>
        <position position="62"/>
    </location>
    <ligand>
        <name>tRNA</name>
        <dbReference type="ChEBI" id="CHEBI:17843"/>
    </ligand>
</feature>
<dbReference type="NCBIfam" id="TIGR00447">
    <property type="entry name" value="pth"/>
    <property type="match status" value="1"/>
</dbReference>
<evidence type="ECO:0000256" key="1">
    <source>
        <dbReference type="ARBA" id="ARBA00013260"/>
    </source>
</evidence>
<evidence type="ECO:0000256" key="2">
    <source>
        <dbReference type="ARBA" id="ARBA00022555"/>
    </source>
</evidence>
<comment type="subcellular location">
    <subcellularLocation>
        <location evidence="7">Cytoplasm</location>
    </subcellularLocation>
</comment>
<dbReference type="Pfam" id="PF01195">
    <property type="entry name" value="Pept_tRNA_hydro"/>
    <property type="match status" value="1"/>
</dbReference>
<comment type="subunit">
    <text evidence="7">Monomer.</text>
</comment>
<sequence>MFLIAGLGNIGEKYSLTRHNIGFMVVDEATRTLSQTSNINKSNFNADVIKSNETLYVKPTTYMNNSGIAIRAIKEYYKIENQNIIVIHDDLDLPFGAVKFKIGGGHGGHNGLRSTDAHIGNNYIRVRIGIGKPQAKSEVVNYVLNNFSKEELNQLEGIMSHTLKAIDAIMNGLSIDEVKSKFTLK</sequence>
<evidence type="ECO:0000313" key="10">
    <source>
        <dbReference type="EMBL" id="RXJ60634.1"/>
    </source>
</evidence>
<dbReference type="PROSITE" id="PS01195">
    <property type="entry name" value="PEPT_TRNA_HYDROL_1"/>
    <property type="match status" value="1"/>
</dbReference>
<dbReference type="GO" id="GO:0006515">
    <property type="term" value="P:protein quality control for misfolded or incompletely synthesized proteins"/>
    <property type="evidence" value="ECO:0007669"/>
    <property type="project" value="UniProtKB-UniRule"/>
</dbReference>
<comment type="catalytic activity">
    <reaction evidence="7 8">
        <text>an N-acyl-L-alpha-aminoacyl-tRNA + H2O = an N-acyl-L-amino acid + a tRNA + H(+)</text>
        <dbReference type="Rhea" id="RHEA:54448"/>
        <dbReference type="Rhea" id="RHEA-COMP:10123"/>
        <dbReference type="Rhea" id="RHEA-COMP:13883"/>
        <dbReference type="ChEBI" id="CHEBI:15377"/>
        <dbReference type="ChEBI" id="CHEBI:15378"/>
        <dbReference type="ChEBI" id="CHEBI:59874"/>
        <dbReference type="ChEBI" id="CHEBI:78442"/>
        <dbReference type="ChEBI" id="CHEBI:138191"/>
        <dbReference type="EC" id="3.1.1.29"/>
    </reaction>
</comment>
<dbReference type="EC" id="3.1.1.29" evidence="1 7"/>
<dbReference type="PROSITE" id="PS01196">
    <property type="entry name" value="PEPT_TRNA_HYDROL_2"/>
    <property type="match status" value="1"/>
</dbReference>
<proteinExistence type="inferred from homology"/>
<dbReference type="GO" id="GO:0072344">
    <property type="term" value="P:rescue of stalled ribosome"/>
    <property type="evidence" value="ECO:0007669"/>
    <property type="project" value="UniProtKB-UniRule"/>
</dbReference>
<feature type="site" description="Stabilizes the basic form of H active site to accept a proton" evidence="7">
    <location>
        <position position="89"/>
    </location>
</feature>
<accession>A0A4Q0XVJ0</accession>
<dbReference type="InterPro" id="IPR001328">
    <property type="entry name" value="Pept_tRNA_hydro"/>
</dbReference>
<dbReference type="GO" id="GO:0005737">
    <property type="term" value="C:cytoplasm"/>
    <property type="evidence" value="ECO:0007669"/>
    <property type="project" value="UniProtKB-SubCell"/>
</dbReference>
<dbReference type="InterPro" id="IPR018171">
    <property type="entry name" value="Pept_tRNA_hydro_CS"/>
</dbReference>
<evidence type="ECO:0000256" key="5">
    <source>
        <dbReference type="ARBA" id="ARBA00038063"/>
    </source>
</evidence>
<dbReference type="AlphaFoldDB" id="A0A4Q0XVJ0"/>
<reference evidence="10 11" key="1">
    <citation type="submission" date="2017-10" db="EMBL/GenBank/DDBJ databases">
        <title>Genomics of the genus Arcobacter.</title>
        <authorList>
            <person name="Perez-Cataluna A."/>
            <person name="Figueras M.J."/>
        </authorList>
    </citation>
    <scope>NUCLEOTIDE SEQUENCE [LARGE SCALE GENOMIC DNA]</scope>
    <source>
        <strain evidence="10 11">CECT 8987</strain>
    </source>
</reference>